<keyword evidence="7 11" id="KW-0249">Electron transport</keyword>
<dbReference type="FunCoup" id="A0A136IKA1">
    <property type="interactions" value="74"/>
</dbReference>
<comment type="subcellular location">
    <subcellularLocation>
        <location evidence="1 11">Mitochondrion inner membrane</location>
        <topology evidence="1 11">Single-pass membrane protein</topology>
    </subcellularLocation>
</comment>
<keyword evidence="8" id="KW-1133">Transmembrane helix</keyword>
<evidence type="ECO:0000256" key="6">
    <source>
        <dbReference type="ARBA" id="ARBA00022792"/>
    </source>
</evidence>
<dbReference type="EMBL" id="KQ964285">
    <property type="protein sequence ID" value="KXJ85345.1"/>
    <property type="molecule type" value="Genomic_DNA"/>
</dbReference>
<dbReference type="GO" id="GO:0006122">
    <property type="term" value="P:mitochondrial electron transport, ubiquinol to cytochrome c"/>
    <property type="evidence" value="ECO:0007669"/>
    <property type="project" value="UniProtKB-UniRule"/>
</dbReference>
<dbReference type="InterPro" id="IPR004205">
    <property type="entry name" value="Cyt_bc1_su8"/>
</dbReference>
<organism evidence="12 13">
    <name type="scientific">Microdochium bolleyi</name>
    <dbReference type="NCBI Taxonomy" id="196109"/>
    <lineage>
        <taxon>Eukaryota</taxon>
        <taxon>Fungi</taxon>
        <taxon>Dikarya</taxon>
        <taxon>Ascomycota</taxon>
        <taxon>Pezizomycotina</taxon>
        <taxon>Sordariomycetes</taxon>
        <taxon>Xylariomycetidae</taxon>
        <taxon>Xylariales</taxon>
        <taxon>Microdochiaceae</taxon>
        <taxon>Microdochium</taxon>
    </lineage>
</organism>
<reference evidence="13" key="1">
    <citation type="submission" date="2016-02" db="EMBL/GenBank/DDBJ databases">
        <title>Draft genome sequence of Microdochium bolleyi, a fungal endophyte of beachgrass.</title>
        <authorList>
            <consortium name="DOE Joint Genome Institute"/>
            <person name="David A.S."/>
            <person name="May G."/>
            <person name="Haridas S."/>
            <person name="Lim J."/>
            <person name="Wang M."/>
            <person name="Labutti K."/>
            <person name="Lipzen A."/>
            <person name="Barry K."/>
            <person name="Grigoriev I.V."/>
        </authorList>
    </citation>
    <scope>NUCLEOTIDE SEQUENCE [LARGE SCALE GENOMIC DNA]</scope>
    <source>
        <strain evidence="13">J235TASD1</strain>
    </source>
</reference>
<keyword evidence="5" id="KW-0812">Transmembrane</keyword>
<evidence type="ECO:0000256" key="7">
    <source>
        <dbReference type="ARBA" id="ARBA00022982"/>
    </source>
</evidence>
<dbReference type="AlphaFoldDB" id="A0A136IKA1"/>
<dbReference type="Pfam" id="PF02939">
    <property type="entry name" value="UcrQ"/>
    <property type="match status" value="1"/>
</dbReference>
<evidence type="ECO:0000313" key="12">
    <source>
        <dbReference type="EMBL" id="KXJ85345.1"/>
    </source>
</evidence>
<dbReference type="InParanoid" id="A0A136IKA1"/>
<evidence type="ECO:0000256" key="3">
    <source>
        <dbReference type="ARBA" id="ARBA00022448"/>
    </source>
</evidence>
<dbReference type="SUPFAM" id="SSF81508">
    <property type="entry name" value="Ubiquinone-binding protein QP-C of cytochrome bc1 complex (Ubiquinol-cytochrome c reductase)"/>
    <property type="match status" value="1"/>
</dbReference>
<dbReference type="InterPro" id="IPR036642">
    <property type="entry name" value="Cyt_bc1_su8_sf"/>
</dbReference>
<comment type="function">
    <text evidence="11">Component of the ubiquinol-cytochrome c oxidoreductase, a multisubunit transmembrane complex that is part of the mitochondrial electron transport chain which drives oxidative phosphorylation. The complex plays an important role in the uptake of multiple carbon sources present in different host niches.</text>
</comment>
<proteinExistence type="inferred from homology"/>
<keyword evidence="13" id="KW-1185">Reference proteome</keyword>
<dbReference type="GO" id="GO:0045275">
    <property type="term" value="C:respiratory chain complex III"/>
    <property type="evidence" value="ECO:0007669"/>
    <property type="project" value="UniProtKB-UniRule"/>
</dbReference>
<evidence type="ECO:0000256" key="5">
    <source>
        <dbReference type="ARBA" id="ARBA00022692"/>
    </source>
</evidence>
<evidence type="ECO:0000256" key="11">
    <source>
        <dbReference type="RuleBase" id="RU368118"/>
    </source>
</evidence>
<dbReference type="STRING" id="196109.A0A136IKA1"/>
<gene>
    <name evidence="12" type="ORF">Micbo1qcDRAFT_237525</name>
</gene>
<keyword evidence="4 11" id="KW-0679">Respiratory chain</keyword>
<accession>A0A136IKA1</accession>
<evidence type="ECO:0000256" key="2">
    <source>
        <dbReference type="ARBA" id="ARBA00007668"/>
    </source>
</evidence>
<evidence type="ECO:0000256" key="1">
    <source>
        <dbReference type="ARBA" id="ARBA00004434"/>
    </source>
</evidence>
<evidence type="ECO:0000256" key="4">
    <source>
        <dbReference type="ARBA" id="ARBA00022660"/>
    </source>
</evidence>
<name>A0A136IKA1_9PEZI</name>
<comment type="subunit">
    <text evidence="11">Component of the ubiquinol-cytochrome c oxidoreductase (cytochrome b-c1 complex, complex III, CIII), a multisubunit enzyme composed of 3 respiratory subunits cytochrome b, cytochrome c1 and Rieske protein, 2 core protein subunits, and additional low-molecular weight protein subunits. The complex exists as an obligatory dimer and forms supercomplexes (SCs) in the inner mitochondrial membrane with cytochrome c oxidase (complex IV, CIV).</text>
</comment>
<dbReference type="GO" id="GO:0005743">
    <property type="term" value="C:mitochondrial inner membrane"/>
    <property type="evidence" value="ECO:0007669"/>
    <property type="project" value="UniProtKB-SubCell"/>
</dbReference>
<comment type="similarity">
    <text evidence="2 11">Belongs to the UQCRQ/QCR8 family.</text>
</comment>
<dbReference type="Gene3D" id="1.20.5.210">
    <property type="entry name" value="Cytochrome b-c1 complex subunit 8"/>
    <property type="match status" value="1"/>
</dbReference>
<keyword evidence="3 11" id="KW-0813">Transport</keyword>
<dbReference type="PANTHER" id="PTHR12119">
    <property type="entry name" value="UBIQUINOL-CYTOCHROME C REDUCTASE COMPLEX UBIQUINONE-BINDING PROTEIN QP-C"/>
    <property type="match status" value="1"/>
</dbReference>
<keyword evidence="9 11" id="KW-0496">Mitochondrion</keyword>
<keyword evidence="10" id="KW-0472">Membrane</keyword>
<protein>
    <recommendedName>
        <fullName evidence="11">Cytochrome b-c1 complex subunit 8</fullName>
    </recommendedName>
    <alternativeName>
        <fullName evidence="11">Complex III subunit 8</fullName>
    </alternativeName>
</protein>
<dbReference type="Proteomes" id="UP000070501">
    <property type="component" value="Unassembled WGS sequence"/>
</dbReference>
<evidence type="ECO:0000313" key="13">
    <source>
        <dbReference type="Proteomes" id="UP000070501"/>
    </source>
</evidence>
<evidence type="ECO:0000256" key="8">
    <source>
        <dbReference type="ARBA" id="ARBA00022989"/>
    </source>
</evidence>
<dbReference type="PANTHER" id="PTHR12119:SF2">
    <property type="entry name" value="CYTOCHROME B-C1 COMPLEX SUBUNIT 8"/>
    <property type="match status" value="1"/>
</dbReference>
<sequence length="103" mass="12080">MRPTGFLSSSELPIGKYGHYLNKDTWGNLGCVLPQKGIISFSLSPNVQKISWTVSPSNGWRRFRYQVLYWAPPLIAAWYLMEWANERNRYLNSKEGRKLRKEE</sequence>
<evidence type="ECO:0000256" key="10">
    <source>
        <dbReference type="ARBA" id="ARBA00023136"/>
    </source>
</evidence>
<evidence type="ECO:0000256" key="9">
    <source>
        <dbReference type="ARBA" id="ARBA00023128"/>
    </source>
</evidence>
<dbReference type="OrthoDB" id="6683853at2759"/>
<keyword evidence="6 11" id="KW-0999">Mitochondrion inner membrane</keyword>